<keyword evidence="7 8" id="KW-0503">Monooxygenase</keyword>
<dbReference type="Proteomes" id="UP000438448">
    <property type="component" value="Unassembled WGS sequence"/>
</dbReference>
<evidence type="ECO:0000256" key="3">
    <source>
        <dbReference type="ARBA" id="ARBA00022630"/>
    </source>
</evidence>
<keyword evidence="4" id="KW-0274">FAD</keyword>
<evidence type="ECO:0000256" key="4">
    <source>
        <dbReference type="ARBA" id="ARBA00022827"/>
    </source>
</evidence>
<dbReference type="InterPro" id="IPR050775">
    <property type="entry name" value="FAD-binding_Monooxygenases"/>
</dbReference>
<dbReference type="InterPro" id="IPR036188">
    <property type="entry name" value="FAD/NAD-bd_sf"/>
</dbReference>
<reference evidence="8 9" key="1">
    <citation type="submission" date="2019-10" db="EMBL/GenBank/DDBJ databases">
        <title>Nocardia macrotermitis sp. nov. and Nocardia aurantia sp. nov., isolated from the gut of fungus growing-termite Macrotermes natalensis.</title>
        <authorList>
            <person name="Benndorf R."/>
            <person name="Schwitalla J."/>
            <person name="Martin K."/>
            <person name="De Beer W."/>
            <person name="Kaster A.-K."/>
            <person name="Vollmers J."/>
            <person name="Poulsen M."/>
            <person name="Beemelmanns C."/>
        </authorList>
    </citation>
    <scope>NUCLEOTIDE SEQUENCE [LARGE SCALE GENOMIC DNA]</scope>
    <source>
        <strain evidence="8 9">RB20</strain>
    </source>
</reference>
<dbReference type="RefSeq" id="WP_153412267.1">
    <property type="nucleotide sequence ID" value="NZ_WEGK01000010.1"/>
</dbReference>
<dbReference type="PRINTS" id="PR00411">
    <property type="entry name" value="PNDRDTASEI"/>
</dbReference>
<accession>A0A7K0D7D5</accession>
<keyword evidence="9" id="KW-1185">Reference proteome</keyword>
<dbReference type="PANTHER" id="PTHR43098:SF3">
    <property type="entry name" value="L-ORNITHINE N(5)-MONOOXYGENASE-RELATED"/>
    <property type="match status" value="1"/>
</dbReference>
<evidence type="ECO:0000313" key="9">
    <source>
        <dbReference type="Proteomes" id="UP000438448"/>
    </source>
</evidence>
<sequence>MTKSSTDIDVDVLVVGAGVTGIEQLHRALEAGFSARLLEAGDGVGGVWYWNRYPGARLDSESYTYGYLFSEELFKGWEWQERFAGQPENERYFNYAVDTLNLRQHITFGARVTAAEFDESSGTWLVRASDGTEVRTRFLIAATGVLSIPVFPNVPGRNDFRGIQHHTGLWPDDPVDFRGKRVAVIGTGSSGVQVIPAVAGEVASLTVYQRTPNWCTPLGNEPIDARQQAELKSGFEQLRETLDESVSGFLHQLQETNAFDVPEAERRAFYEKMWTSPGFSKVISHYADVLNDPTANADWCEFMSGKIREIVEDPATAEKLIPKDHGWAGKRPPFTTDYFEVYNDPKVSLVDLRETPITRVTESGIETTDGLREFDIIVWASGFDFGTGALNRMGIRGRDGLALEEYWSDGPHTFAGVMAHGFPNFFFPAGPHGAAGNNPRYGGDQVQFVDELIRYARDHEYTAVEVPEQVEDAWNRMVAEMSVYSSFGDSSYFYGTNIEGKPKAFLLNPAGRPKLREALGEVLESKYQGFLG</sequence>
<evidence type="ECO:0000256" key="6">
    <source>
        <dbReference type="ARBA" id="ARBA00023002"/>
    </source>
</evidence>
<comment type="cofactor">
    <cofactor evidence="1">
        <name>FAD</name>
        <dbReference type="ChEBI" id="CHEBI:57692"/>
    </cofactor>
</comment>
<proteinExistence type="inferred from homology"/>
<organism evidence="8 9">
    <name type="scientific">Nocardia macrotermitis</name>
    <dbReference type="NCBI Taxonomy" id="2585198"/>
    <lineage>
        <taxon>Bacteria</taxon>
        <taxon>Bacillati</taxon>
        <taxon>Actinomycetota</taxon>
        <taxon>Actinomycetes</taxon>
        <taxon>Mycobacteriales</taxon>
        <taxon>Nocardiaceae</taxon>
        <taxon>Nocardia</taxon>
    </lineage>
</organism>
<evidence type="ECO:0000256" key="2">
    <source>
        <dbReference type="ARBA" id="ARBA00010139"/>
    </source>
</evidence>
<keyword evidence="5" id="KW-0521">NADP</keyword>
<keyword evidence="3" id="KW-0285">Flavoprotein</keyword>
<dbReference type="OrthoDB" id="5168853at2"/>
<dbReference type="EMBL" id="WEGK01000010">
    <property type="protein sequence ID" value="MQY21471.1"/>
    <property type="molecule type" value="Genomic_DNA"/>
</dbReference>
<dbReference type="PANTHER" id="PTHR43098">
    <property type="entry name" value="L-ORNITHINE N(5)-MONOOXYGENASE-RELATED"/>
    <property type="match status" value="1"/>
</dbReference>
<evidence type="ECO:0000313" key="8">
    <source>
        <dbReference type="EMBL" id="MQY21471.1"/>
    </source>
</evidence>
<comment type="similarity">
    <text evidence="2">Belongs to the FAD-binding monooxygenase family.</text>
</comment>
<dbReference type="SUPFAM" id="SSF51905">
    <property type="entry name" value="FAD/NAD(P)-binding domain"/>
    <property type="match status" value="2"/>
</dbReference>
<dbReference type="Pfam" id="PF13738">
    <property type="entry name" value="Pyr_redox_3"/>
    <property type="match status" value="1"/>
</dbReference>
<evidence type="ECO:0000256" key="1">
    <source>
        <dbReference type="ARBA" id="ARBA00001974"/>
    </source>
</evidence>
<comment type="caution">
    <text evidence="8">The sequence shown here is derived from an EMBL/GenBank/DDBJ whole genome shotgun (WGS) entry which is preliminary data.</text>
</comment>
<gene>
    <name evidence="8" type="primary">otemo</name>
    <name evidence="8" type="ORF">NRB20_45820</name>
</gene>
<dbReference type="GO" id="GO:0016709">
    <property type="term" value="F:oxidoreductase activity, acting on paired donors, with incorporation or reduction of molecular oxygen, NAD(P)H as one donor, and incorporation of one atom of oxygen"/>
    <property type="evidence" value="ECO:0007669"/>
    <property type="project" value="UniProtKB-ARBA"/>
</dbReference>
<evidence type="ECO:0000256" key="5">
    <source>
        <dbReference type="ARBA" id="ARBA00022857"/>
    </source>
</evidence>
<name>A0A7K0D7D5_9NOCA</name>
<dbReference type="Gene3D" id="3.50.50.60">
    <property type="entry name" value="FAD/NAD(P)-binding domain"/>
    <property type="match status" value="2"/>
</dbReference>
<evidence type="ECO:0000256" key="7">
    <source>
        <dbReference type="ARBA" id="ARBA00023033"/>
    </source>
</evidence>
<dbReference type="AlphaFoldDB" id="A0A7K0D7D5"/>
<dbReference type="EC" id="1.14.13.160" evidence="8"/>
<keyword evidence="6 8" id="KW-0560">Oxidoreductase</keyword>
<protein>
    <submittedName>
        <fullName evidence="8">2-oxo-Delta(3)-4,5, 5-trimethylcyclopentenylacetyl-CoA monooxygenase</fullName>
        <ecNumber evidence="8">1.14.13.160</ecNumber>
    </submittedName>
</protein>